<organism evidence="3 4">
    <name type="scientific">Corynebacterium humireducens NBRC 106098 = DSM 45392</name>
    <dbReference type="NCBI Taxonomy" id="1223515"/>
    <lineage>
        <taxon>Bacteria</taxon>
        <taxon>Bacillati</taxon>
        <taxon>Actinomycetota</taxon>
        <taxon>Actinomycetes</taxon>
        <taxon>Mycobacteriales</taxon>
        <taxon>Corynebacteriaceae</taxon>
        <taxon>Corynebacterium</taxon>
    </lineage>
</organism>
<name>A0A0B5DBN7_9CORY</name>
<protein>
    <recommendedName>
        <fullName evidence="5">Secreted protein</fullName>
    </recommendedName>
</protein>
<dbReference type="STRING" id="1223515.B842_12560"/>
<feature type="region of interest" description="Disordered" evidence="1">
    <location>
        <begin position="21"/>
        <end position="64"/>
    </location>
</feature>
<accession>A0A0B5DBN7</accession>
<proteinExistence type="predicted"/>
<dbReference type="AlphaFoldDB" id="A0A0B5DBN7"/>
<evidence type="ECO:0000313" key="3">
    <source>
        <dbReference type="EMBL" id="AJE34357.1"/>
    </source>
</evidence>
<dbReference type="RefSeq" id="WP_040087083.1">
    <property type="nucleotide sequence ID" value="NZ_BCSU01000010.1"/>
</dbReference>
<dbReference type="Proteomes" id="UP000031524">
    <property type="component" value="Chromosome"/>
</dbReference>
<feature type="compositionally biased region" description="Low complexity" evidence="1">
    <location>
        <begin position="21"/>
        <end position="50"/>
    </location>
</feature>
<keyword evidence="2" id="KW-0732">Signal</keyword>
<gene>
    <name evidence="3" type="ORF">B842_12560</name>
</gene>
<dbReference type="HOGENOM" id="CLU_1649294_0_0_11"/>
<evidence type="ECO:0000256" key="2">
    <source>
        <dbReference type="SAM" id="SignalP"/>
    </source>
</evidence>
<reference evidence="3 4" key="1">
    <citation type="submission" date="2013-04" db="EMBL/GenBank/DDBJ databases">
        <title>Complete genome sequence of Corynebacterium humireducens DSM 45392(T), isolated from a wastewater-fed microbial fuel cell.</title>
        <authorList>
            <person name="Ruckert C."/>
            <person name="Albersmeier A."/>
            <person name="Kalinowski J."/>
        </authorList>
    </citation>
    <scope>NUCLEOTIDE SEQUENCE [LARGE SCALE GENOMIC DNA]</scope>
    <source>
        <strain evidence="4">MFC-5</strain>
    </source>
</reference>
<evidence type="ECO:0000256" key="1">
    <source>
        <dbReference type="SAM" id="MobiDB-lite"/>
    </source>
</evidence>
<feature type="chain" id="PRO_5038791570" description="Secreted protein" evidence="2">
    <location>
        <begin position="21"/>
        <end position="160"/>
    </location>
</feature>
<dbReference type="KEGG" id="chm:B842_12560"/>
<dbReference type="EMBL" id="CP005286">
    <property type="protein sequence ID" value="AJE34357.1"/>
    <property type="molecule type" value="Genomic_DNA"/>
</dbReference>
<feature type="signal peptide" evidence="2">
    <location>
        <begin position="1"/>
        <end position="20"/>
    </location>
</feature>
<evidence type="ECO:0008006" key="5">
    <source>
        <dbReference type="Google" id="ProtNLM"/>
    </source>
</evidence>
<evidence type="ECO:0000313" key="4">
    <source>
        <dbReference type="Proteomes" id="UP000031524"/>
    </source>
</evidence>
<keyword evidence="4" id="KW-1185">Reference proteome</keyword>
<dbReference type="PROSITE" id="PS51257">
    <property type="entry name" value="PROKAR_LIPOPROTEIN"/>
    <property type="match status" value="1"/>
</dbReference>
<sequence length="160" mass="16685">MILRRSAVLLAAATLLTACGTDSTSDTDTTTTTTAPTTATSTAVETGTPTEDTETAEATETVAADTTVETTTVIPADCAPDSFTVGDLGDPVVDFCDGAFAKVTQKGTSFSIVFQSVDGQWDIYPQHGLEDNGQWCYSPTLLTADGAAEELQEMIPLCTE</sequence>